<organism evidence="2 3">
    <name type="scientific">Candidatus Nomurabacteria bacterium RIFCSPHIGHO2_01_FULL_42_16</name>
    <dbReference type="NCBI Taxonomy" id="1801743"/>
    <lineage>
        <taxon>Bacteria</taxon>
        <taxon>Candidatus Nomuraibacteriota</taxon>
    </lineage>
</organism>
<dbReference type="GO" id="GO:0004622">
    <property type="term" value="F:phosphatidylcholine lysophospholipase activity"/>
    <property type="evidence" value="ECO:0007669"/>
    <property type="project" value="TreeGrafter"/>
</dbReference>
<sequence>MNSICVFGDSTAWGAWDMEKGGWVNRLWFHVAKREGDDYLNLYNLSIDGGTTETILARFESEAKVRNADALVFQTGGNDASYEHTPGNFLVAPDKFRANLEEIIKRAKNITNNIIFMDLKNCDESKTMPVPWIDFYYANENIKKYSEIMKEVCQKNNVLFIDLDQLDSEDFDDGLHPNASGHEKIFVKVRDFLQENKWI</sequence>
<dbReference type="SUPFAM" id="SSF52266">
    <property type="entry name" value="SGNH hydrolase"/>
    <property type="match status" value="1"/>
</dbReference>
<evidence type="ECO:0000313" key="3">
    <source>
        <dbReference type="Proteomes" id="UP000178059"/>
    </source>
</evidence>
<reference evidence="2 3" key="1">
    <citation type="journal article" date="2016" name="Nat. Commun.">
        <title>Thousands of microbial genomes shed light on interconnected biogeochemical processes in an aquifer system.</title>
        <authorList>
            <person name="Anantharaman K."/>
            <person name="Brown C.T."/>
            <person name="Hug L.A."/>
            <person name="Sharon I."/>
            <person name="Castelle C.J."/>
            <person name="Probst A.J."/>
            <person name="Thomas B.C."/>
            <person name="Singh A."/>
            <person name="Wilkins M.J."/>
            <person name="Karaoz U."/>
            <person name="Brodie E.L."/>
            <person name="Williams K.H."/>
            <person name="Hubbard S.S."/>
            <person name="Banfield J.F."/>
        </authorList>
    </citation>
    <scope>NUCLEOTIDE SEQUENCE [LARGE SCALE GENOMIC DNA]</scope>
</reference>
<dbReference type="Gene3D" id="3.40.50.1110">
    <property type="entry name" value="SGNH hydrolase"/>
    <property type="match status" value="1"/>
</dbReference>
<name>A0A1F6VJB0_9BACT</name>
<dbReference type="InterPro" id="IPR013830">
    <property type="entry name" value="SGNH_hydro"/>
</dbReference>
<dbReference type="InterPro" id="IPR036514">
    <property type="entry name" value="SGNH_hydro_sf"/>
</dbReference>
<dbReference type="Pfam" id="PF13472">
    <property type="entry name" value="Lipase_GDSL_2"/>
    <property type="match status" value="1"/>
</dbReference>
<dbReference type="PANTHER" id="PTHR30383:SF5">
    <property type="entry name" value="SGNH HYDROLASE-TYPE ESTERASE DOMAIN-CONTAINING PROTEIN"/>
    <property type="match status" value="1"/>
</dbReference>
<accession>A0A1F6VJB0</accession>
<dbReference type="Proteomes" id="UP000178059">
    <property type="component" value="Unassembled WGS sequence"/>
</dbReference>
<dbReference type="AlphaFoldDB" id="A0A1F6VJB0"/>
<comment type="caution">
    <text evidence="2">The sequence shown here is derived from an EMBL/GenBank/DDBJ whole genome shotgun (WGS) entry which is preliminary data.</text>
</comment>
<dbReference type="InterPro" id="IPR051532">
    <property type="entry name" value="Ester_Hydrolysis_Enzymes"/>
</dbReference>
<dbReference type="EMBL" id="MFTT01000022">
    <property type="protein sequence ID" value="OGI69605.1"/>
    <property type="molecule type" value="Genomic_DNA"/>
</dbReference>
<evidence type="ECO:0000259" key="1">
    <source>
        <dbReference type="Pfam" id="PF13472"/>
    </source>
</evidence>
<gene>
    <name evidence="2" type="ORF">A2824_03695</name>
</gene>
<feature type="domain" description="SGNH hydrolase-type esterase" evidence="1">
    <location>
        <begin position="6"/>
        <end position="183"/>
    </location>
</feature>
<dbReference type="PANTHER" id="PTHR30383">
    <property type="entry name" value="THIOESTERASE 1/PROTEASE 1/LYSOPHOSPHOLIPASE L1"/>
    <property type="match status" value="1"/>
</dbReference>
<dbReference type="STRING" id="1801743.A2824_03695"/>
<protein>
    <recommendedName>
        <fullName evidence="1">SGNH hydrolase-type esterase domain-containing protein</fullName>
    </recommendedName>
</protein>
<proteinExistence type="predicted"/>
<evidence type="ECO:0000313" key="2">
    <source>
        <dbReference type="EMBL" id="OGI69605.1"/>
    </source>
</evidence>